<evidence type="ECO:0000256" key="9">
    <source>
        <dbReference type="SAM" id="Coils"/>
    </source>
</evidence>
<evidence type="ECO:0000256" key="7">
    <source>
        <dbReference type="ARBA" id="ARBA00023242"/>
    </source>
</evidence>
<organism evidence="11 12">
    <name type="scientific">Oidiodendron maius (strain Zn)</name>
    <dbReference type="NCBI Taxonomy" id="913774"/>
    <lineage>
        <taxon>Eukaryota</taxon>
        <taxon>Fungi</taxon>
        <taxon>Dikarya</taxon>
        <taxon>Ascomycota</taxon>
        <taxon>Pezizomycotina</taxon>
        <taxon>Leotiomycetes</taxon>
        <taxon>Leotiomycetes incertae sedis</taxon>
        <taxon>Myxotrichaceae</taxon>
        <taxon>Oidiodendron</taxon>
    </lineage>
</organism>
<keyword evidence="6" id="KW-0804">Transcription</keyword>
<dbReference type="GO" id="GO:0090575">
    <property type="term" value="C:RNA polymerase II transcription regulator complex"/>
    <property type="evidence" value="ECO:0007669"/>
    <property type="project" value="TreeGrafter"/>
</dbReference>
<dbReference type="InterPro" id="IPR004827">
    <property type="entry name" value="bZIP"/>
</dbReference>
<comment type="function">
    <text evidence="1">Putative transcription factor.</text>
</comment>
<keyword evidence="9" id="KW-0175">Coiled coil</keyword>
<evidence type="ECO:0000313" key="12">
    <source>
        <dbReference type="Proteomes" id="UP000054321"/>
    </source>
</evidence>
<dbReference type="PANTHER" id="PTHR40621:SF11">
    <property type="entry name" value="TRANSCRIPTION FACTOR KAPC-RELATED"/>
    <property type="match status" value="1"/>
</dbReference>
<feature type="coiled-coil region" evidence="9">
    <location>
        <begin position="50"/>
        <end position="98"/>
    </location>
</feature>
<keyword evidence="12" id="KW-1185">Reference proteome</keyword>
<feature type="domain" description="BZIP" evidence="10">
    <location>
        <begin position="37"/>
        <end position="95"/>
    </location>
</feature>
<dbReference type="InterPro" id="IPR050936">
    <property type="entry name" value="AP-1-like"/>
</dbReference>
<comment type="subcellular location">
    <subcellularLocation>
        <location evidence="2">Nucleus</location>
    </subcellularLocation>
</comment>
<reference evidence="11 12" key="1">
    <citation type="submission" date="2014-04" db="EMBL/GenBank/DDBJ databases">
        <authorList>
            <consortium name="DOE Joint Genome Institute"/>
            <person name="Kuo A."/>
            <person name="Martino E."/>
            <person name="Perotto S."/>
            <person name="Kohler A."/>
            <person name="Nagy L.G."/>
            <person name="Floudas D."/>
            <person name="Copeland A."/>
            <person name="Barry K.W."/>
            <person name="Cichocki N."/>
            <person name="Veneault-Fourrey C."/>
            <person name="LaButti K."/>
            <person name="Lindquist E.A."/>
            <person name="Lipzen A."/>
            <person name="Lundell T."/>
            <person name="Morin E."/>
            <person name="Murat C."/>
            <person name="Sun H."/>
            <person name="Tunlid A."/>
            <person name="Henrissat B."/>
            <person name="Grigoriev I.V."/>
            <person name="Hibbett D.S."/>
            <person name="Martin F."/>
            <person name="Nordberg H.P."/>
            <person name="Cantor M.N."/>
            <person name="Hua S.X."/>
        </authorList>
    </citation>
    <scope>NUCLEOTIDE SEQUENCE [LARGE SCALE GENOMIC DNA]</scope>
    <source>
        <strain evidence="11 12">Zn</strain>
    </source>
</reference>
<gene>
    <name evidence="11" type="ORF">OIDMADRAFT_36685</name>
</gene>
<evidence type="ECO:0000256" key="6">
    <source>
        <dbReference type="ARBA" id="ARBA00023163"/>
    </source>
</evidence>
<dbReference type="GO" id="GO:0000976">
    <property type="term" value="F:transcription cis-regulatory region binding"/>
    <property type="evidence" value="ECO:0007669"/>
    <property type="project" value="InterPro"/>
</dbReference>
<evidence type="ECO:0000256" key="5">
    <source>
        <dbReference type="ARBA" id="ARBA00023125"/>
    </source>
</evidence>
<reference evidence="12" key="2">
    <citation type="submission" date="2015-01" db="EMBL/GenBank/DDBJ databases">
        <title>Evolutionary Origins and Diversification of the Mycorrhizal Mutualists.</title>
        <authorList>
            <consortium name="DOE Joint Genome Institute"/>
            <consortium name="Mycorrhizal Genomics Consortium"/>
            <person name="Kohler A."/>
            <person name="Kuo A."/>
            <person name="Nagy L.G."/>
            <person name="Floudas D."/>
            <person name="Copeland A."/>
            <person name="Barry K.W."/>
            <person name="Cichocki N."/>
            <person name="Veneault-Fourrey C."/>
            <person name="LaButti K."/>
            <person name="Lindquist E.A."/>
            <person name="Lipzen A."/>
            <person name="Lundell T."/>
            <person name="Morin E."/>
            <person name="Murat C."/>
            <person name="Riley R."/>
            <person name="Ohm R."/>
            <person name="Sun H."/>
            <person name="Tunlid A."/>
            <person name="Henrissat B."/>
            <person name="Grigoriev I.V."/>
            <person name="Hibbett D.S."/>
            <person name="Martin F."/>
        </authorList>
    </citation>
    <scope>NUCLEOTIDE SEQUENCE [LARGE SCALE GENOMIC DNA]</scope>
    <source>
        <strain evidence="12">Zn</strain>
    </source>
</reference>
<dbReference type="CDD" id="cd14688">
    <property type="entry name" value="bZIP_YAP"/>
    <property type="match status" value="1"/>
</dbReference>
<dbReference type="SUPFAM" id="SSF57959">
    <property type="entry name" value="Leucine zipper domain"/>
    <property type="match status" value="1"/>
</dbReference>
<dbReference type="PROSITE" id="PS00036">
    <property type="entry name" value="BZIP_BASIC"/>
    <property type="match status" value="1"/>
</dbReference>
<evidence type="ECO:0000256" key="3">
    <source>
        <dbReference type="ARBA" id="ARBA00007163"/>
    </source>
</evidence>
<dbReference type="PANTHER" id="PTHR40621">
    <property type="entry name" value="TRANSCRIPTION FACTOR KAPC-RELATED"/>
    <property type="match status" value="1"/>
</dbReference>
<name>A0A0C3D6P2_OIDMZ</name>
<evidence type="ECO:0000313" key="11">
    <source>
        <dbReference type="EMBL" id="KIN06994.1"/>
    </source>
</evidence>
<dbReference type="Gene3D" id="1.20.5.170">
    <property type="match status" value="1"/>
</dbReference>
<evidence type="ECO:0000256" key="2">
    <source>
        <dbReference type="ARBA" id="ARBA00004123"/>
    </source>
</evidence>
<dbReference type="STRING" id="913774.A0A0C3D6P2"/>
<comment type="similarity">
    <text evidence="3">Belongs to the bZIP family.</text>
</comment>
<keyword evidence="4" id="KW-0805">Transcription regulation</keyword>
<dbReference type="Pfam" id="PF00170">
    <property type="entry name" value="bZIP_1"/>
    <property type="match status" value="1"/>
</dbReference>
<dbReference type="SMART" id="SM00338">
    <property type="entry name" value="BRLZ"/>
    <property type="match status" value="1"/>
</dbReference>
<evidence type="ECO:0000256" key="1">
    <source>
        <dbReference type="ARBA" id="ARBA00004049"/>
    </source>
</evidence>
<accession>A0A0C3D6P2</accession>
<dbReference type="GO" id="GO:0001228">
    <property type="term" value="F:DNA-binding transcription activator activity, RNA polymerase II-specific"/>
    <property type="evidence" value="ECO:0007669"/>
    <property type="project" value="TreeGrafter"/>
</dbReference>
<keyword evidence="5" id="KW-0238">DNA-binding</keyword>
<dbReference type="InParanoid" id="A0A0C3D6P2"/>
<dbReference type="HOGENOM" id="CLU_1696551_0_0_1"/>
<dbReference type="EMBL" id="KN832870">
    <property type="protein sequence ID" value="KIN06994.1"/>
    <property type="molecule type" value="Genomic_DNA"/>
</dbReference>
<dbReference type="AlphaFoldDB" id="A0A0C3D6P2"/>
<evidence type="ECO:0000259" key="10">
    <source>
        <dbReference type="PROSITE" id="PS50217"/>
    </source>
</evidence>
<sequence length="146" mass="17177">MGLIAVKMESEGFSRTQNWKTKKSITDKVVPSHVQLRRQAQNRASQRAFRERKKKHMMEIEQRLTELEEKHSKLIRSHEALQVKYANVKQELEALRREYKVPSLGFGIREWEECQAELSYPLLFDASAFCYEQEVGEQKGDRVYSG</sequence>
<evidence type="ECO:0000256" key="8">
    <source>
        <dbReference type="ARBA" id="ARBA00044067"/>
    </source>
</evidence>
<dbReference type="PROSITE" id="PS50217">
    <property type="entry name" value="BZIP"/>
    <property type="match status" value="1"/>
</dbReference>
<keyword evidence="7" id="KW-0539">Nucleus</keyword>
<proteinExistence type="inferred from homology"/>
<evidence type="ECO:0000256" key="4">
    <source>
        <dbReference type="ARBA" id="ARBA00023015"/>
    </source>
</evidence>
<dbReference type="InterPro" id="IPR046347">
    <property type="entry name" value="bZIP_sf"/>
</dbReference>
<dbReference type="Proteomes" id="UP000054321">
    <property type="component" value="Unassembled WGS sequence"/>
</dbReference>
<protein>
    <recommendedName>
        <fullName evidence="8">Putative transcription factor kapC</fullName>
    </recommendedName>
</protein>